<dbReference type="CDD" id="cd07341">
    <property type="entry name" value="M56_BlaR1_MecR1_like"/>
    <property type="match status" value="1"/>
</dbReference>
<dbReference type="PROSITE" id="PS50294">
    <property type="entry name" value="WD_REPEATS_REGION"/>
    <property type="match status" value="8"/>
</dbReference>
<feature type="region of interest" description="Disordered" evidence="4">
    <location>
        <begin position="1014"/>
        <end position="1033"/>
    </location>
</feature>
<dbReference type="AlphaFoldDB" id="A0A225DC57"/>
<feature type="repeat" description="WD" evidence="3">
    <location>
        <begin position="541"/>
        <end position="582"/>
    </location>
</feature>
<dbReference type="PRINTS" id="PR00320">
    <property type="entry name" value="GPROTEINBRPT"/>
</dbReference>
<protein>
    <submittedName>
        <fullName evidence="7">High-affnity carbon uptake protein Hat/HatR</fullName>
    </submittedName>
</protein>
<dbReference type="SMART" id="SM00320">
    <property type="entry name" value="WD40"/>
    <property type="match status" value="11"/>
</dbReference>
<keyword evidence="2" id="KW-0677">Repeat</keyword>
<organism evidence="7 8">
    <name type="scientific">Fimbriiglobus ruber</name>
    <dbReference type="NCBI Taxonomy" id="1908690"/>
    <lineage>
        <taxon>Bacteria</taxon>
        <taxon>Pseudomonadati</taxon>
        <taxon>Planctomycetota</taxon>
        <taxon>Planctomycetia</taxon>
        <taxon>Gemmatales</taxon>
        <taxon>Gemmataceae</taxon>
        <taxon>Fimbriiglobus</taxon>
    </lineage>
</organism>
<dbReference type="InterPro" id="IPR008756">
    <property type="entry name" value="Peptidase_M56"/>
</dbReference>
<dbReference type="Gene3D" id="3.30.2010.10">
    <property type="entry name" value="Metalloproteases ('zincins'), catalytic domain"/>
    <property type="match status" value="1"/>
</dbReference>
<dbReference type="InterPro" id="IPR015943">
    <property type="entry name" value="WD40/YVTN_repeat-like_dom_sf"/>
</dbReference>
<feature type="transmembrane region" description="Helical" evidence="5">
    <location>
        <begin position="137"/>
        <end position="156"/>
    </location>
</feature>
<dbReference type="RefSeq" id="WP_088259178.1">
    <property type="nucleotide sequence ID" value="NZ_NIDE01000017.1"/>
</dbReference>
<dbReference type="PROSITE" id="PS50082">
    <property type="entry name" value="WD_REPEATS_2"/>
    <property type="match status" value="9"/>
</dbReference>
<evidence type="ECO:0000256" key="4">
    <source>
        <dbReference type="SAM" id="MobiDB-lite"/>
    </source>
</evidence>
<feature type="transmembrane region" description="Helical" evidence="5">
    <location>
        <begin position="41"/>
        <end position="59"/>
    </location>
</feature>
<name>A0A225DC57_9BACT</name>
<evidence type="ECO:0000313" key="8">
    <source>
        <dbReference type="Proteomes" id="UP000214646"/>
    </source>
</evidence>
<dbReference type="SUPFAM" id="SSF50998">
    <property type="entry name" value="Quinoprotein alcohol dehydrogenase-like"/>
    <property type="match status" value="1"/>
</dbReference>
<dbReference type="Gene3D" id="2.130.10.10">
    <property type="entry name" value="YVTN repeat-like/Quinoprotein amine dehydrogenase"/>
    <property type="match status" value="5"/>
</dbReference>
<keyword evidence="5" id="KW-1133">Transmembrane helix</keyword>
<proteinExistence type="predicted"/>
<feature type="repeat" description="WD" evidence="3">
    <location>
        <begin position="458"/>
        <end position="489"/>
    </location>
</feature>
<feature type="transmembrane region" description="Helical" evidence="5">
    <location>
        <begin position="195"/>
        <end position="211"/>
    </location>
</feature>
<evidence type="ECO:0000259" key="6">
    <source>
        <dbReference type="Pfam" id="PF05569"/>
    </source>
</evidence>
<dbReference type="EMBL" id="NIDE01000017">
    <property type="protein sequence ID" value="OWK36118.1"/>
    <property type="molecule type" value="Genomic_DNA"/>
</dbReference>
<evidence type="ECO:0000256" key="5">
    <source>
        <dbReference type="SAM" id="Phobius"/>
    </source>
</evidence>
<keyword evidence="8" id="KW-1185">Reference proteome</keyword>
<gene>
    <name evidence="7" type="ORF">FRUB_08681</name>
</gene>
<evidence type="ECO:0000256" key="3">
    <source>
        <dbReference type="PROSITE-ProRule" id="PRU00221"/>
    </source>
</evidence>
<dbReference type="InterPro" id="IPR019775">
    <property type="entry name" value="WD40_repeat_CS"/>
</dbReference>
<comment type="caution">
    <text evidence="7">The sequence shown here is derived from an EMBL/GenBank/DDBJ whole genome shotgun (WGS) entry which is preliminary data.</text>
</comment>
<reference evidence="8" key="1">
    <citation type="submission" date="2017-06" db="EMBL/GenBank/DDBJ databases">
        <title>Genome analysis of Fimbriiglobus ruber SP5, the first member of the order Planctomycetales with confirmed chitinolytic capability.</title>
        <authorList>
            <person name="Ravin N.V."/>
            <person name="Rakitin A.L."/>
            <person name="Ivanova A.A."/>
            <person name="Beletsky A.V."/>
            <person name="Kulichevskaya I.S."/>
            <person name="Mardanov A.V."/>
            <person name="Dedysh S.N."/>
        </authorList>
    </citation>
    <scope>NUCLEOTIDE SEQUENCE [LARGE SCALE GENOMIC DNA]</scope>
    <source>
        <strain evidence="8">SP5</strain>
    </source>
</reference>
<feature type="repeat" description="WD" evidence="3">
    <location>
        <begin position="944"/>
        <end position="985"/>
    </location>
</feature>
<evidence type="ECO:0000256" key="1">
    <source>
        <dbReference type="ARBA" id="ARBA00022574"/>
    </source>
</evidence>
<dbReference type="OrthoDB" id="218695at2"/>
<feature type="repeat" description="WD" evidence="3">
    <location>
        <begin position="720"/>
        <end position="761"/>
    </location>
</feature>
<evidence type="ECO:0000256" key="2">
    <source>
        <dbReference type="ARBA" id="ARBA00022737"/>
    </source>
</evidence>
<dbReference type="InterPro" id="IPR001680">
    <property type="entry name" value="WD40_rpt"/>
</dbReference>
<evidence type="ECO:0000313" key="7">
    <source>
        <dbReference type="EMBL" id="OWK36118.1"/>
    </source>
</evidence>
<keyword evidence="1 3" id="KW-0853">WD repeat</keyword>
<accession>A0A225DC57</accession>
<feature type="domain" description="Peptidase M56" evidence="6">
    <location>
        <begin position="22"/>
        <end position="334"/>
    </location>
</feature>
<dbReference type="Pfam" id="PF05569">
    <property type="entry name" value="Peptidase_M56"/>
    <property type="match status" value="1"/>
</dbReference>
<feature type="repeat" description="WD" evidence="3">
    <location>
        <begin position="845"/>
        <end position="886"/>
    </location>
</feature>
<feature type="repeat" description="WD" evidence="3">
    <location>
        <begin position="583"/>
        <end position="624"/>
    </location>
</feature>
<dbReference type="PROSITE" id="PS00678">
    <property type="entry name" value="WD_REPEATS_1"/>
    <property type="match status" value="5"/>
</dbReference>
<feature type="repeat" description="WD" evidence="3">
    <location>
        <begin position="762"/>
        <end position="802"/>
    </location>
</feature>
<feature type="repeat" description="WD" evidence="3">
    <location>
        <begin position="677"/>
        <end position="708"/>
    </location>
</feature>
<keyword evidence="5" id="KW-0812">Transmembrane</keyword>
<dbReference type="SUPFAM" id="SSF50978">
    <property type="entry name" value="WD40 repeat-like"/>
    <property type="match status" value="1"/>
</dbReference>
<dbReference type="InterPro" id="IPR036322">
    <property type="entry name" value="WD40_repeat_dom_sf"/>
</dbReference>
<feature type="repeat" description="WD" evidence="3">
    <location>
        <begin position="499"/>
        <end position="540"/>
    </location>
</feature>
<sequence length="1033" mass="107291">MAPLAAPLEAVLGNVVAATALAGVAYAVGRWAGRPALTHTLWLLVLVKLVTPALITVPVRCLPAEPASALVGPPTPAPTPAGPFAAAGTVGGADPVAMAAPPDAPFASIETVTTAPASPGGAIAPPELPSTSATSHAEWLLCGAWLAGCLVCLALATERVRRFSRLLQLSTAPPAELAADVATVAGRMRLRRVPIARLVAGGIAPLVWALGRPTVYFPAGLLARLSPDQRLTVVAHELAHVRRWDHLVRWVEFAIVSVYWWCPLAWIARRELRRREEEACDAEVTAAFPGSGYAYASAVLETIDYLAGAPPRFRAAHGMASGIGEAESLRQRLVLILGSRRASRGSAIPRAVVLIAAALFLAFGPRLARSTADASEPPIVETAATTPVRPVVADGPIEPAEEAVQFAANPTRLLDPAADGRGGWVAATLSQDGRRLILAAGPTVTVWDRTTKREVVILDGHTDMVTAVAVSPDGRTIATAGNDGVAKLWGANGRFLHTLTGGSRWVTAVAFSPDGKTIATTGYDRIVRLWNVATGEPLAALSGHTAAVRAVAFSPDGKTLATGGADHLVRLWDLVRGETVRVFAKHSATVRAVAFSPDGSRLATGSEDRTVRVWNPADGREVGPPIAVPDFVTALGFSVHGGVLLVGTSGGHLLNIDPATALARGYLGVAPGSPDLLPAHATTVTAVLSDPVGGMMLTVSRDGTVLAWPAARAVEPTRIFRTGSHLVSVVALSPDGRTLATAGPNGVIRLWDATTARELGSLPGHPGGVTALVFAPGGRLVSTGADERVRVWDTATGLVLYTVTHQTADLHVALSPDGRTLAVGGRTLPGVALWDLTTGTLVRRVGMGEGEVTTVAFTPTGDRIATGYADGTLRFWSAADGDEVQHGTVGGRVDGISFSADGSTAAVVINSDGSADDDDPGAGPVHAVVFWDVRDATPRDRSRPLTHPGPVTAAAFTADGQRVLTAARDGNLYLWDAETGRLTRTVRAHRDAVRGVAMRPDGTAVYSAGDRAAKWWPMPPTGKPDPKTSTPAP</sequence>
<feature type="transmembrane region" description="Helical" evidence="5">
    <location>
        <begin position="12"/>
        <end position="29"/>
    </location>
</feature>
<dbReference type="PANTHER" id="PTHR44129">
    <property type="entry name" value="WD REPEAT-CONTAINING PROTEIN POP1"/>
    <property type="match status" value="1"/>
</dbReference>
<dbReference type="InterPro" id="IPR020472">
    <property type="entry name" value="WD40_PAC1"/>
</dbReference>
<dbReference type="InterPro" id="IPR011047">
    <property type="entry name" value="Quinoprotein_ADH-like_sf"/>
</dbReference>
<dbReference type="CDD" id="cd00200">
    <property type="entry name" value="WD40"/>
    <property type="match status" value="1"/>
</dbReference>
<dbReference type="Proteomes" id="UP000214646">
    <property type="component" value="Unassembled WGS sequence"/>
</dbReference>
<keyword evidence="5" id="KW-0472">Membrane</keyword>
<dbReference type="Pfam" id="PF00400">
    <property type="entry name" value="WD40"/>
    <property type="match status" value="10"/>
</dbReference>
<dbReference type="InterPro" id="IPR050349">
    <property type="entry name" value="WD_LIS1/nudF_dynein_reg"/>
</dbReference>